<gene>
    <name evidence="1" type="ORF">HAX54_010860</name>
</gene>
<reference evidence="1 2" key="1">
    <citation type="journal article" date="2021" name="BMC Genomics">
        <title>Datura genome reveals duplications of psychoactive alkaloid biosynthetic genes and high mutation rate following tissue culture.</title>
        <authorList>
            <person name="Rajewski A."/>
            <person name="Carter-House D."/>
            <person name="Stajich J."/>
            <person name="Litt A."/>
        </authorList>
    </citation>
    <scope>NUCLEOTIDE SEQUENCE [LARGE SCALE GENOMIC DNA]</scope>
    <source>
        <strain evidence="1">AR-01</strain>
    </source>
</reference>
<dbReference type="EMBL" id="JACEIK010001602">
    <property type="protein sequence ID" value="MCD7470754.1"/>
    <property type="molecule type" value="Genomic_DNA"/>
</dbReference>
<evidence type="ECO:0000313" key="1">
    <source>
        <dbReference type="EMBL" id="MCD7470754.1"/>
    </source>
</evidence>
<proteinExistence type="predicted"/>
<dbReference type="Proteomes" id="UP000823775">
    <property type="component" value="Unassembled WGS sequence"/>
</dbReference>
<name>A0ABS8TJN4_DATST</name>
<feature type="non-terminal residue" evidence="1">
    <location>
        <position position="1"/>
    </location>
</feature>
<protein>
    <submittedName>
        <fullName evidence="1">Uncharacterized protein</fullName>
    </submittedName>
</protein>
<comment type="caution">
    <text evidence="1">The sequence shown here is derived from an EMBL/GenBank/DDBJ whole genome shotgun (WGS) entry which is preliminary data.</text>
</comment>
<organism evidence="1 2">
    <name type="scientific">Datura stramonium</name>
    <name type="common">Jimsonweed</name>
    <name type="synonym">Common thornapple</name>
    <dbReference type="NCBI Taxonomy" id="4076"/>
    <lineage>
        <taxon>Eukaryota</taxon>
        <taxon>Viridiplantae</taxon>
        <taxon>Streptophyta</taxon>
        <taxon>Embryophyta</taxon>
        <taxon>Tracheophyta</taxon>
        <taxon>Spermatophyta</taxon>
        <taxon>Magnoliopsida</taxon>
        <taxon>eudicotyledons</taxon>
        <taxon>Gunneridae</taxon>
        <taxon>Pentapetalae</taxon>
        <taxon>asterids</taxon>
        <taxon>lamiids</taxon>
        <taxon>Solanales</taxon>
        <taxon>Solanaceae</taxon>
        <taxon>Solanoideae</taxon>
        <taxon>Datureae</taxon>
        <taxon>Datura</taxon>
    </lineage>
</organism>
<accession>A0ABS8TJN4</accession>
<sequence>IVRGNEWRNLDFGRISDRLKMRQPINDMPVMSSEPPVETPVQSRGYMQLPQTCISLTLHSLRSATRRCRMSLHSFLPNNNGLSALHGSPPAFHQCSTSVTSFNISSILF</sequence>
<keyword evidence="2" id="KW-1185">Reference proteome</keyword>
<evidence type="ECO:0000313" key="2">
    <source>
        <dbReference type="Proteomes" id="UP000823775"/>
    </source>
</evidence>